<dbReference type="Gene3D" id="1.20.1560.10">
    <property type="entry name" value="ABC transporter type 1, transmembrane domain"/>
    <property type="match status" value="1"/>
</dbReference>
<evidence type="ECO:0000256" key="6">
    <source>
        <dbReference type="ARBA" id="ARBA00022989"/>
    </source>
</evidence>
<evidence type="ECO:0000256" key="1">
    <source>
        <dbReference type="ARBA" id="ARBA00022448"/>
    </source>
</evidence>
<evidence type="ECO:0000256" key="2">
    <source>
        <dbReference type="ARBA" id="ARBA00022692"/>
    </source>
</evidence>
<dbReference type="STRING" id="78915.A0A4P9XHP2"/>
<dbReference type="OrthoDB" id="6500128at2759"/>
<organism evidence="10 11">
    <name type="scientific">Thamnocephalis sphaerospora</name>
    <dbReference type="NCBI Taxonomy" id="78915"/>
    <lineage>
        <taxon>Eukaryota</taxon>
        <taxon>Fungi</taxon>
        <taxon>Fungi incertae sedis</taxon>
        <taxon>Zoopagomycota</taxon>
        <taxon>Zoopagomycotina</taxon>
        <taxon>Zoopagomycetes</taxon>
        <taxon>Zoopagales</taxon>
        <taxon>Sigmoideomycetaceae</taxon>
        <taxon>Thamnocephalis</taxon>
    </lineage>
</organism>
<evidence type="ECO:0000256" key="3">
    <source>
        <dbReference type="ARBA" id="ARBA00022737"/>
    </source>
</evidence>
<feature type="non-terminal residue" evidence="10">
    <location>
        <position position="140"/>
    </location>
</feature>
<reference evidence="11" key="1">
    <citation type="journal article" date="2018" name="Nat. Microbiol.">
        <title>Leveraging single-cell genomics to expand the fungal tree of life.</title>
        <authorList>
            <person name="Ahrendt S.R."/>
            <person name="Quandt C.A."/>
            <person name="Ciobanu D."/>
            <person name="Clum A."/>
            <person name="Salamov A."/>
            <person name="Andreopoulos B."/>
            <person name="Cheng J.F."/>
            <person name="Woyke T."/>
            <person name="Pelin A."/>
            <person name="Henrissat B."/>
            <person name="Reynolds N.K."/>
            <person name="Benny G.L."/>
            <person name="Smith M.E."/>
            <person name="James T.Y."/>
            <person name="Grigoriev I.V."/>
        </authorList>
    </citation>
    <scope>NUCLEOTIDE SEQUENCE [LARGE SCALE GENOMIC DNA]</scope>
    <source>
        <strain evidence="11">RSA 1356</strain>
    </source>
</reference>
<dbReference type="InterPro" id="IPR036640">
    <property type="entry name" value="ABC1_TM_sf"/>
</dbReference>
<keyword evidence="6 8" id="KW-1133">Transmembrane helix</keyword>
<feature type="transmembrane region" description="Helical" evidence="8">
    <location>
        <begin position="112"/>
        <end position="131"/>
    </location>
</feature>
<dbReference type="PANTHER" id="PTHR24223:SF353">
    <property type="entry name" value="ABC TRANSPORTER ATP-BINDING PROTEIN_PERMEASE VMR1-RELATED"/>
    <property type="match status" value="1"/>
</dbReference>
<keyword evidence="5" id="KW-0067">ATP-binding</keyword>
<dbReference type="InterPro" id="IPR050173">
    <property type="entry name" value="ABC_transporter_C-like"/>
</dbReference>
<evidence type="ECO:0000259" key="9">
    <source>
        <dbReference type="PROSITE" id="PS50929"/>
    </source>
</evidence>
<dbReference type="SUPFAM" id="SSF90123">
    <property type="entry name" value="ABC transporter transmembrane region"/>
    <property type="match status" value="1"/>
</dbReference>
<dbReference type="GO" id="GO:0140359">
    <property type="term" value="F:ABC-type transporter activity"/>
    <property type="evidence" value="ECO:0007669"/>
    <property type="project" value="InterPro"/>
</dbReference>
<dbReference type="PANTHER" id="PTHR24223">
    <property type="entry name" value="ATP-BINDING CASSETTE SUB-FAMILY C"/>
    <property type="match status" value="1"/>
</dbReference>
<accession>A0A4P9XHP2</accession>
<evidence type="ECO:0000313" key="10">
    <source>
        <dbReference type="EMBL" id="RKP05202.1"/>
    </source>
</evidence>
<keyword evidence="4" id="KW-0547">Nucleotide-binding</keyword>
<name>A0A4P9XHP2_9FUNG</name>
<keyword evidence="3" id="KW-0677">Repeat</keyword>
<feature type="domain" description="ABC transmembrane type-1" evidence="9">
    <location>
        <begin position="1"/>
        <end position="140"/>
    </location>
</feature>
<dbReference type="AlphaFoldDB" id="A0A4P9XHP2"/>
<evidence type="ECO:0000256" key="5">
    <source>
        <dbReference type="ARBA" id="ARBA00022840"/>
    </source>
</evidence>
<keyword evidence="1" id="KW-0813">Transport</keyword>
<evidence type="ECO:0000313" key="11">
    <source>
        <dbReference type="Proteomes" id="UP000271241"/>
    </source>
</evidence>
<evidence type="ECO:0000256" key="7">
    <source>
        <dbReference type="ARBA" id="ARBA00023136"/>
    </source>
</evidence>
<proteinExistence type="predicted"/>
<protein>
    <submittedName>
        <fullName evidence="10">ABC transporter type 1, transmembrane domain-containing protein</fullName>
    </submittedName>
</protein>
<feature type="transmembrane region" description="Helical" evidence="8">
    <location>
        <begin position="12"/>
        <end position="33"/>
    </location>
</feature>
<keyword evidence="11" id="KW-1185">Reference proteome</keyword>
<dbReference type="InterPro" id="IPR011527">
    <property type="entry name" value="ABC1_TM_dom"/>
</dbReference>
<keyword evidence="7 8" id="KW-0472">Membrane</keyword>
<evidence type="ECO:0000256" key="8">
    <source>
        <dbReference type="SAM" id="Phobius"/>
    </source>
</evidence>
<dbReference type="PROSITE" id="PS50929">
    <property type="entry name" value="ABC_TM1F"/>
    <property type="match status" value="1"/>
</dbReference>
<dbReference type="EMBL" id="KZ993221">
    <property type="protein sequence ID" value="RKP05202.1"/>
    <property type="molecule type" value="Genomic_DNA"/>
</dbReference>
<gene>
    <name evidence="10" type="ORF">THASP1DRAFT_4145</name>
</gene>
<dbReference type="GO" id="GO:0016020">
    <property type="term" value="C:membrane"/>
    <property type="evidence" value="ECO:0007669"/>
    <property type="project" value="InterPro"/>
</dbReference>
<dbReference type="GO" id="GO:0005524">
    <property type="term" value="F:ATP binding"/>
    <property type="evidence" value="ECO:0007669"/>
    <property type="project" value="UniProtKB-KW"/>
</dbReference>
<evidence type="ECO:0000256" key="4">
    <source>
        <dbReference type="ARBA" id="ARBA00022741"/>
    </source>
</evidence>
<dbReference type="Pfam" id="PF00664">
    <property type="entry name" value="ABC_membrane"/>
    <property type="match status" value="1"/>
</dbReference>
<sequence>TSTYRAHSNVFYAAIYLVMGFTYFAMVYAPFFLTFSAALRASSALHDILFDRVTSATQHFFSVTPVGQIMNRFSKDVTALDQELPETLAYLCHELAATAFGLLVVIAITPRFLLIAAAASLFYLLMAKYYLSTSRELKRL</sequence>
<feature type="non-terminal residue" evidence="10">
    <location>
        <position position="1"/>
    </location>
</feature>
<keyword evidence="2 8" id="KW-0812">Transmembrane</keyword>
<dbReference type="Proteomes" id="UP000271241">
    <property type="component" value="Unassembled WGS sequence"/>
</dbReference>